<evidence type="ECO:0000259" key="8">
    <source>
        <dbReference type="Pfam" id="PF00190"/>
    </source>
</evidence>
<dbReference type="PRINTS" id="PR00325">
    <property type="entry name" value="GERMIN"/>
</dbReference>
<comment type="subcellular location">
    <subcellularLocation>
        <location evidence="1 7">Secreted</location>
        <location evidence="1 7">Extracellular space</location>
        <location evidence="1 7">Apoplast</location>
    </subcellularLocation>
</comment>
<dbReference type="Gene3D" id="2.60.120.10">
    <property type="entry name" value="Jelly Rolls"/>
    <property type="match status" value="1"/>
</dbReference>
<sequence>MALLSSMSLAFDPSPLQDFYRVTPTPITGLNTGHFLARIDYALIWSQSTSQPPGGNEVLPPEGTLYVGLSFEPRPNMKNKLFTKILHPGDVFVFPIGLIHFQFNVGKTKAVAFADQ</sequence>
<feature type="domain" description="Cupin type-1" evidence="8">
    <location>
        <begin position="62"/>
        <end position="114"/>
    </location>
</feature>
<keyword evidence="4 7" id="KW-0964">Secreted</keyword>
<proteinExistence type="inferred from homology"/>
<dbReference type="Proteomes" id="UP000823775">
    <property type="component" value="Unassembled WGS sequence"/>
</dbReference>
<keyword evidence="10" id="KW-1185">Reference proteome</keyword>
<accession>A0ABS8SH10</accession>
<evidence type="ECO:0000256" key="7">
    <source>
        <dbReference type="RuleBase" id="RU366015"/>
    </source>
</evidence>
<evidence type="ECO:0000256" key="2">
    <source>
        <dbReference type="ARBA" id="ARBA00007456"/>
    </source>
</evidence>
<dbReference type="InterPro" id="IPR011051">
    <property type="entry name" value="RmlC_Cupin_sf"/>
</dbReference>
<evidence type="ECO:0000256" key="4">
    <source>
        <dbReference type="ARBA" id="ARBA00022525"/>
    </source>
</evidence>
<gene>
    <name evidence="9" type="ORF">HAX54_037508</name>
</gene>
<evidence type="ECO:0000256" key="6">
    <source>
        <dbReference type="ARBA" id="ARBA00023211"/>
    </source>
</evidence>
<keyword evidence="5 7" id="KW-0479">Metal-binding</keyword>
<comment type="similarity">
    <text evidence="2 7">Belongs to the germin family.</text>
</comment>
<evidence type="ECO:0000313" key="9">
    <source>
        <dbReference type="EMBL" id="MCD7458189.1"/>
    </source>
</evidence>
<evidence type="ECO:0000256" key="5">
    <source>
        <dbReference type="ARBA" id="ARBA00022723"/>
    </source>
</evidence>
<dbReference type="Pfam" id="PF00190">
    <property type="entry name" value="Cupin_1"/>
    <property type="match status" value="1"/>
</dbReference>
<evidence type="ECO:0000313" key="10">
    <source>
        <dbReference type="Proteomes" id="UP000823775"/>
    </source>
</evidence>
<keyword evidence="3 7" id="KW-0052">Apoplast</keyword>
<name>A0ABS8SH10_DATST</name>
<organism evidence="9 10">
    <name type="scientific">Datura stramonium</name>
    <name type="common">Jimsonweed</name>
    <name type="synonym">Common thornapple</name>
    <dbReference type="NCBI Taxonomy" id="4076"/>
    <lineage>
        <taxon>Eukaryota</taxon>
        <taxon>Viridiplantae</taxon>
        <taxon>Streptophyta</taxon>
        <taxon>Embryophyta</taxon>
        <taxon>Tracheophyta</taxon>
        <taxon>Spermatophyta</taxon>
        <taxon>Magnoliopsida</taxon>
        <taxon>eudicotyledons</taxon>
        <taxon>Gunneridae</taxon>
        <taxon>Pentapetalae</taxon>
        <taxon>asterids</taxon>
        <taxon>lamiids</taxon>
        <taxon>Solanales</taxon>
        <taxon>Solanaceae</taxon>
        <taxon>Solanoideae</taxon>
        <taxon>Datureae</taxon>
        <taxon>Datura</taxon>
    </lineage>
</organism>
<protein>
    <recommendedName>
        <fullName evidence="7">Germin-like protein</fullName>
    </recommendedName>
</protein>
<evidence type="ECO:0000256" key="1">
    <source>
        <dbReference type="ARBA" id="ARBA00004271"/>
    </source>
</evidence>
<dbReference type="InterPro" id="IPR006045">
    <property type="entry name" value="Cupin_1"/>
</dbReference>
<dbReference type="InterPro" id="IPR014710">
    <property type="entry name" value="RmlC-like_jellyroll"/>
</dbReference>
<dbReference type="InterPro" id="IPR001929">
    <property type="entry name" value="Germin"/>
</dbReference>
<dbReference type="PANTHER" id="PTHR31238">
    <property type="entry name" value="GERMIN-LIKE PROTEIN SUBFAMILY 3 MEMBER 3"/>
    <property type="match status" value="1"/>
</dbReference>
<evidence type="ECO:0000256" key="3">
    <source>
        <dbReference type="ARBA" id="ARBA00022523"/>
    </source>
</evidence>
<keyword evidence="6 7" id="KW-0464">Manganese</keyword>
<dbReference type="SUPFAM" id="SSF51182">
    <property type="entry name" value="RmlC-like cupins"/>
    <property type="match status" value="1"/>
</dbReference>
<reference evidence="9 10" key="1">
    <citation type="journal article" date="2021" name="BMC Genomics">
        <title>Datura genome reveals duplications of psychoactive alkaloid biosynthetic genes and high mutation rate following tissue culture.</title>
        <authorList>
            <person name="Rajewski A."/>
            <person name="Carter-House D."/>
            <person name="Stajich J."/>
            <person name="Litt A."/>
        </authorList>
    </citation>
    <scope>NUCLEOTIDE SEQUENCE [LARGE SCALE GENOMIC DNA]</scope>
    <source>
        <strain evidence="9">AR-01</strain>
    </source>
</reference>
<comment type="caution">
    <text evidence="9">The sequence shown here is derived from an EMBL/GenBank/DDBJ whole genome shotgun (WGS) entry which is preliminary data.</text>
</comment>
<dbReference type="EMBL" id="JACEIK010000503">
    <property type="protein sequence ID" value="MCD7458189.1"/>
    <property type="molecule type" value="Genomic_DNA"/>
</dbReference>